<reference evidence="2" key="1">
    <citation type="journal article" date="2019" name="Philos. Trans. R. Soc. Lond., B, Biol. Sci.">
        <title>Targeted metagenomic recovery of four divergent viruses reveals shared and distinctive characteristics of giant viruses of marine eukaryotes.</title>
        <authorList>
            <person name="Needham D.M."/>
            <person name="Poirier C."/>
            <person name="Hehenberger E."/>
            <person name="Jimenez V."/>
            <person name="Swalwell J.E."/>
            <person name="Santoro A.E."/>
            <person name="Worden A.Z."/>
        </authorList>
    </citation>
    <scope>NUCLEOTIDE SEQUENCE</scope>
    <source>
        <strain evidence="2">OPacV-421</strain>
    </source>
</reference>
<accession>A0A5J6VMK9</accession>
<evidence type="ECO:0000256" key="1">
    <source>
        <dbReference type="SAM" id="Phobius"/>
    </source>
</evidence>
<organism evidence="2">
    <name type="scientific">Megaviridae environmental sample</name>
    <dbReference type="NCBI Taxonomy" id="1737588"/>
    <lineage>
        <taxon>Viruses</taxon>
        <taxon>Varidnaviria</taxon>
        <taxon>Bamfordvirae</taxon>
        <taxon>Nucleocytoviricota</taxon>
        <taxon>Megaviricetes</taxon>
        <taxon>Imitervirales</taxon>
        <taxon>Mimiviridae</taxon>
        <taxon>environmental samples</taxon>
    </lineage>
</organism>
<sequence length="102" mass="12230">MKLSLWNILLFFIIFPYLIIIKKSQILTIIVYSIIVSHIYILYKKKVVWSIYAEYIAVLFGCIFIYEGYYTTHTLLICFGLLIIYGHVKKIIYPNKPYYFNL</sequence>
<dbReference type="EMBL" id="MN448299">
    <property type="protein sequence ID" value="QFG75139.1"/>
    <property type="molecule type" value="Genomic_DNA"/>
</dbReference>
<keyword evidence="1" id="KW-1133">Transmembrane helix</keyword>
<name>A0A5J6VMK9_9VIRU</name>
<feature type="transmembrane region" description="Helical" evidence="1">
    <location>
        <begin position="6"/>
        <end position="35"/>
    </location>
</feature>
<evidence type="ECO:0000313" key="2">
    <source>
        <dbReference type="EMBL" id="QFG75139.1"/>
    </source>
</evidence>
<feature type="transmembrane region" description="Helical" evidence="1">
    <location>
        <begin position="72"/>
        <end position="88"/>
    </location>
</feature>
<keyword evidence="1" id="KW-0472">Membrane</keyword>
<feature type="transmembrane region" description="Helical" evidence="1">
    <location>
        <begin position="47"/>
        <end position="66"/>
    </location>
</feature>
<protein>
    <submittedName>
        <fullName evidence="2">Uncharacterized protein</fullName>
    </submittedName>
</protein>
<keyword evidence="1" id="KW-0812">Transmembrane</keyword>
<proteinExistence type="predicted"/>